<dbReference type="EC" id="2.1.1.166" evidence="6 11"/>
<dbReference type="Proteomes" id="UP000592780">
    <property type="component" value="Unassembled WGS sequence"/>
</dbReference>
<feature type="active site" description="Proton acceptor" evidence="11">
    <location>
        <position position="237"/>
    </location>
</feature>
<keyword evidence="11" id="KW-0963">Cytoplasm</keyword>
<dbReference type="FunFam" id="3.40.50.150:FF:000005">
    <property type="entry name" value="Ribosomal RNA large subunit methyltransferase E"/>
    <property type="match status" value="1"/>
</dbReference>
<comment type="similarity">
    <text evidence="11">Belongs to the class I-like SAM-binding methyltransferase superfamily. RNA methyltransferase RlmE family.</text>
</comment>
<evidence type="ECO:0000259" key="12">
    <source>
        <dbReference type="Pfam" id="PF01728"/>
    </source>
</evidence>
<dbReference type="PANTHER" id="PTHR10920:SF18">
    <property type="entry name" value="RRNA METHYLTRANSFERASE 2, MITOCHONDRIAL"/>
    <property type="match status" value="1"/>
</dbReference>
<evidence type="ECO:0000313" key="14">
    <source>
        <dbReference type="Proteomes" id="UP000592780"/>
    </source>
</evidence>
<name>A0A7W8Q769_PARAM</name>
<evidence type="ECO:0000256" key="7">
    <source>
        <dbReference type="ARBA" id="ARBA00041129"/>
    </source>
</evidence>
<feature type="binding site" evidence="11">
    <location>
        <position position="172"/>
    </location>
    <ligand>
        <name>S-adenosyl-L-methionine</name>
        <dbReference type="ChEBI" id="CHEBI:59789"/>
    </ligand>
</feature>
<feature type="binding site" evidence="11">
    <location>
        <position position="124"/>
    </location>
    <ligand>
        <name>S-adenosyl-L-methionine</name>
        <dbReference type="ChEBI" id="CHEBI:59789"/>
    </ligand>
</feature>
<dbReference type="PANTHER" id="PTHR10920">
    <property type="entry name" value="RIBOSOMAL RNA METHYLTRANSFERASE"/>
    <property type="match status" value="1"/>
</dbReference>
<feature type="binding site" evidence="11">
    <location>
        <position position="197"/>
    </location>
    <ligand>
        <name>S-adenosyl-L-methionine</name>
        <dbReference type="ChEBI" id="CHEBI:59789"/>
    </ligand>
</feature>
<evidence type="ECO:0000256" key="2">
    <source>
        <dbReference type="ARBA" id="ARBA00022603"/>
    </source>
</evidence>
<evidence type="ECO:0000256" key="6">
    <source>
        <dbReference type="ARBA" id="ARBA00038861"/>
    </source>
</evidence>
<gene>
    <name evidence="11" type="primary">rlmE</name>
    <name evidence="11" type="synonym">ftsJ</name>
    <name evidence="11" type="synonym">rrmJ</name>
    <name evidence="13" type="ORF">HDG40_003138</name>
</gene>
<dbReference type="HAMAP" id="MF_01547">
    <property type="entry name" value="RNA_methyltr_E"/>
    <property type="match status" value="1"/>
</dbReference>
<dbReference type="InterPro" id="IPR029063">
    <property type="entry name" value="SAM-dependent_MTases_sf"/>
</dbReference>
<evidence type="ECO:0000256" key="11">
    <source>
        <dbReference type="HAMAP-Rule" id="MF_01547"/>
    </source>
</evidence>
<reference evidence="13 14" key="1">
    <citation type="submission" date="2020-08" db="EMBL/GenBank/DDBJ databases">
        <title>Genomic Encyclopedia of Type Strains, Phase IV (KMG-V): Genome sequencing to study the core and pangenomes of soil and plant-associated prokaryotes.</title>
        <authorList>
            <person name="Whitman W."/>
        </authorList>
    </citation>
    <scope>NUCLEOTIDE SEQUENCE [LARGE SCALE GENOMIC DNA]</scope>
    <source>
        <strain evidence="13 14">JPY158</strain>
    </source>
</reference>
<keyword evidence="4 11" id="KW-0949">S-adenosyl-L-methionine</keyword>
<feature type="domain" description="Ribosomal RNA methyltransferase FtsJ" evidence="12">
    <location>
        <begin position="92"/>
        <end position="278"/>
    </location>
</feature>
<comment type="subcellular location">
    <subcellularLocation>
        <location evidence="11">Cytoplasm</location>
    </subcellularLocation>
</comment>
<dbReference type="Pfam" id="PF01728">
    <property type="entry name" value="FtsJ"/>
    <property type="match status" value="1"/>
</dbReference>
<dbReference type="GO" id="GO:0005737">
    <property type="term" value="C:cytoplasm"/>
    <property type="evidence" value="ECO:0007669"/>
    <property type="project" value="UniProtKB-SubCell"/>
</dbReference>
<dbReference type="AlphaFoldDB" id="A0A7W8Q769"/>
<dbReference type="InterPro" id="IPR002877">
    <property type="entry name" value="RNA_MeTrfase_FtsJ_dom"/>
</dbReference>
<dbReference type="InterPro" id="IPR015507">
    <property type="entry name" value="rRNA-MeTfrase_E"/>
</dbReference>
<proteinExistence type="inferred from homology"/>
<comment type="catalytic activity">
    <reaction evidence="10 11">
        <text>uridine(2552) in 23S rRNA + S-adenosyl-L-methionine = 2'-O-methyluridine(2552) in 23S rRNA + S-adenosyl-L-homocysteine + H(+)</text>
        <dbReference type="Rhea" id="RHEA:42720"/>
        <dbReference type="Rhea" id="RHEA-COMP:10202"/>
        <dbReference type="Rhea" id="RHEA-COMP:10203"/>
        <dbReference type="ChEBI" id="CHEBI:15378"/>
        <dbReference type="ChEBI" id="CHEBI:57856"/>
        <dbReference type="ChEBI" id="CHEBI:59789"/>
        <dbReference type="ChEBI" id="CHEBI:65315"/>
        <dbReference type="ChEBI" id="CHEBI:74478"/>
        <dbReference type="EC" id="2.1.1.166"/>
    </reaction>
</comment>
<comment type="function">
    <text evidence="5 11">Specifically methylates the uridine in position 2552 of 23S rRNA at the 2'-O position of the ribose in the fully assembled 50S ribosomal subunit.</text>
</comment>
<keyword evidence="2 11" id="KW-0489">Methyltransferase</keyword>
<evidence type="ECO:0000256" key="8">
    <source>
        <dbReference type="ARBA" id="ARBA00041995"/>
    </source>
</evidence>
<accession>A0A7W8Q769</accession>
<sequence length="284" mass="31274">MEDSTKMAAPAFFVRSPSDSGGLIQQARVRTTESRMAASLAVAARINRVLSPKARPDAAIVQFLMAKNKFNTAWLHDHINDPYVKMAQREGYRARAAYKLKEIDEQDKLIRPGQVIVDLGSSPGSWSQYARNKLAGGSQRNAEREGGIDGTIIALDILPMEPVADVHFIQGDFREDSVLVQLEELVGARQVDLVISDMAPNLSGVAIADAARIEHLCDLALEFAQNHLKPDGALLVKCFHGSGYSQIVEKFKRQFKVVAARKPKASRDKSSETFILGKHLKRPA</sequence>
<dbReference type="GO" id="GO:0008650">
    <property type="term" value="F:rRNA (uridine-2'-O-)-methyltransferase activity"/>
    <property type="evidence" value="ECO:0007669"/>
    <property type="project" value="UniProtKB-UniRule"/>
</dbReference>
<evidence type="ECO:0000256" key="5">
    <source>
        <dbReference type="ARBA" id="ARBA00037569"/>
    </source>
</evidence>
<dbReference type="EMBL" id="JACHDD010000005">
    <property type="protein sequence ID" value="MBB5424984.1"/>
    <property type="molecule type" value="Genomic_DNA"/>
</dbReference>
<keyword evidence="14" id="KW-1185">Reference proteome</keyword>
<dbReference type="Gene3D" id="3.40.50.150">
    <property type="entry name" value="Vaccinia Virus protein VP39"/>
    <property type="match status" value="1"/>
</dbReference>
<dbReference type="InterPro" id="IPR050082">
    <property type="entry name" value="RNA_methyltr_RlmE"/>
</dbReference>
<dbReference type="SUPFAM" id="SSF53335">
    <property type="entry name" value="S-adenosyl-L-methionine-dependent methyltransferases"/>
    <property type="match status" value="1"/>
</dbReference>
<keyword evidence="3 11" id="KW-0808">Transferase</keyword>
<comment type="caution">
    <text evidence="13">The sequence shown here is derived from an EMBL/GenBank/DDBJ whole genome shotgun (WGS) entry which is preliminary data.</text>
</comment>
<evidence type="ECO:0000313" key="13">
    <source>
        <dbReference type="EMBL" id="MBB5424984.1"/>
    </source>
</evidence>
<keyword evidence="1 11" id="KW-0698">rRNA processing</keyword>
<evidence type="ECO:0000256" key="3">
    <source>
        <dbReference type="ARBA" id="ARBA00022679"/>
    </source>
</evidence>
<evidence type="ECO:0000256" key="4">
    <source>
        <dbReference type="ARBA" id="ARBA00022691"/>
    </source>
</evidence>
<evidence type="ECO:0000256" key="1">
    <source>
        <dbReference type="ARBA" id="ARBA00022552"/>
    </source>
</evidence>
<organism evidence="13 14">
    <name type="scientific">Paraburkholderia atlantica</name>
    <dbReference type="NCBI Taxonomy" id="2654982"/>
    <lineage>
        <taxon>Bacteria</taxon>
        <taxon>Pseudomonadati</taxon>
        <taxon>Pseudomonadota</taxon>
        <taxon>Betaproteobacteria</taxon>
        <taxon>Burkholderiales</taxon>
        <taxon>Burkholderiaceae</taxon>
        <taxon>Paraburkholderia</taxon>
    </lineage>
</organism>
<feature type="binding site" evidence="11">
    <location>
        <position position="156"/>
    </location>
    <ligand>
        <name>S-adenosyl-L-methionine</name>
        <dbReference type="ChEBI" id="CHEBI:59789"/>
    </ligand>
</feature>
<feature type="binding site" evidence="11">
    <location>
        <position position="126"/>
    </location>
    <ligand>
        <name>S-adenosyl-L-methionine</name>
        <dbReference type="ChEBI" id="CHEBI:59789"/>
    </ligand>
</feature>
<evidence type="ECO:0000256" key="9">
    <source>
        <dbReference type="ARBA" id="ARBA00042745"/>
    </source>
</evidence>
<protein>
    <recommendedName>
        <fullName evidence="7 11">Ribosomal RNA large subunit methyltransferase E</fullName>
        <ecNumber evidence="6 11">2.1.1.166</ecNumber>
    </recommendedName>
    <alternativeName>
        <fullName evidence="9 11">23S rRNA Um2552 methyltransferase</fullName>
    </alternativeName>
    <alternativeName>
        <fullName evidence="8 11">rRNA (uridine-2'-O-)-methyltransferase</fullName>
    </alternativeName>
</protein>
<evidence type="ECO:0000256" key="10">
    <source>
        <dbReference type="ARBA" id="ARBA00048970"/>
    </source>
</evidence>